<dbReference type="Proteomes" id="UP000595897">
    <property type="component" value="Chromosome"/>
</dbReference>
<dbReference type="RefSeq" id="WP_271715067.1">
    <property type="nucleotide sequence ID" value="NZ_AP024169.1"/>
</dbReference>
<dbReference type="KEGG" id="ahb:bsdtb5_11030"/>
<keyword evidence="2" id="KW-1185">Reference proteome</keyword>
<evidence type="ECO:0000313" key="1">
    <source>
        <dbReference type="EMBL" id="BCN29808.1"/>
    </source>
</evidence>
<evidence type="ECO:0000313" key="2">
    <source>
        <dbReference type="Proteomes" id="UP000595897"/>
    </source>
</evidence>
<protein>
    <submittedName>
        <fullName evidence="1">Uncharacterized protein</fullName>
    </submittedName>
</protein>
<reference evidence="1 2" key="1">
    <citation type="submission" date="2020-11" db="EMBL/GenBank/DDBJ databases">
        <title>Draft genome sequencing of a Lachnospiraceae strain isolated from anoxic soil subjected to BSD treatment.</title>
        <authorList>
            <person name="Uek A."/>
            <person name="Tonouchi A."/>
        </authorList>
    </citation>
    <scope>NUCLEOTIDE SEQUENCE [LARGE SCALE GENOMIC DNA]</scope>
    <source>
        <strain evidence="1 2">TB5</strain>
    </source>
</reference>
<gene>
    <name evidence="1" type="ORF">bsdtb5_11030</name>
</gene>
<proteinExistence type="predicted"/>
<dbReference type="AlphaFoldDB" id="A0A7R7IBM7"/>
<accession>A0A7R7IBM7</accession>
<dbReference type="EMBL" id="AP024169">
    <property type="protein sequence ID" value="BCN29808.1"/>
    <property type="molecule type" value="Genomic_DNA"/>
</dbReference>
<sequence>MKDNEHLDARRPIISIEEIKSILSDFKIGKKPLAKLLGWGETTIIRYIEGDIPTIEYSDKLRAIYDNPYYYYDILLKNQENLTNVAFKKSKKAVIEKLMNSKIHIITQYIINQMKEEVTMGEIQTLLYYMQGFSLAFNNEPLFEDEYYVTANNIPYLNLYESLKLRGINYLEIEEDLLSDNDKVLINSVLNGFSWYGMKLLNSMTSYERSLLRISRDKENHKIIAKETIKIFFKDIIMNYNISSLNEIFRYSDEKFHEFRKREAISI</sequence>
<organism evidence="1 2">
    <name type="scientific">Anaeromicropila herbilytica</name>
    <dbReference type="NCBI Taxonomy" id="2785025"/>
    <lineage>
        <taxon>Bacteria</taxon>
        <taxon>Bacillati</taxon>
        <taxon>Bacillota</taxon>
        <taxon>Clostridia</taxon>
        <taxon>Lachnospirales</taxon>
        <taxon>Lachnospiraceae</taxon>
        <taxon>Anaeromicropila</taxon>
    </lineage>
</organism>
<name>A0A7R7IBM7_9FIRM</name>